<dbReference type="PANTHER" id="PTHR11384:SF69">
    <property type="entry name" value="PEROXISOMAL LONG-CHAIN FATTY ACID IMPORT PROTEIN 1"/>
    <property type="match status" value="1"/>
</dbReference>
<name>A0A5C3NJK9_9AGAM</name>
<dbReference type="OrthoDB" id="422637at2759"/>
<dbReference type="GO" id="GO:0015910">
    <property type="term" value="P:long-chain fatty acid import into peroxisome"/>
    <property type="evidence" value="ECO:0007669"/>
    <property type="project" value="TreeGrafter"/>
</dbReference>
<dbReference type="GO" id="GO:0042760">
    <property type="term" value="P:very long-chain fatty acid catabolic process"/>
    <property type="evidence" value="ECO:0007669"/>
    <property type="project" value="TreeGrafter"/>
</dbReference>
<proteinExistence type="predicted"/>
<dbReference type="Pfam" id="PF06472">
    <property type="entry name" value="ABC_membrane_2"/>
    <property type="match status" value="1"/>
</dbReference>
<keyword evidence="2" id="KW-0812">Transmembrane</keyword>
<dbReference type="PANTHER" id="PTHR11384">
    <property type="entry name" value="ATP-BINDING CASSETTE, SUB-FAMILY D MEMBER"/>
    <property type="match status" value="1"/>
</dbReference>
<keyword evidence="3" id="KW-1133">Transmembrane helix</keyword>
<dbReference type="GO" id="GO:0140359">
    <property type="term" value="F:ABC-type transporter activity"/>
    <property type="evidence" value="ECO:0007669"/>
    <property type="project" value="InterPro"/>
</dbReference>
<dbReference type="InterPro" id="IPR011527">
    <property type="entry name" value="ABC1_TM_dom"/>
</dbReference>
<evidence type="ECO:0000313" key="6">
    <source>
        <dbReference type="EMBL" id="TFK57583.1"/>
    </source>
</evidence>
<dbReference type="EMBL" id="ML213503">
    <property type="protein sequence ID" value="TFK57583.1"/>
    <property type="molecule type" value="Genomic_DNA"/>
</dbReference>
<protein>
    <submittedName>
        <fullName evidence="6">ABC transporter</fullName>
    </submittedName>
</protein>
<dbReference type="Proteomes" id="UP000305948">
    <property type="component" value="Unassembled WGS sequence"/>
</dbReference>
<evidence type="ECO:0000256" key="2">
    <source>
        <dbReference type="ARBA" id="ARBA00022692"/>
    </source>
</evidence>
<evidence type="ECO:0000313" key="7">
    <source>
        <dbReference type="Proteomes" id="UP000305948"/>
    </source>
</evidence>
<feature type="domain" description="ABC transmembrane type-1" evidence="5">
    <location>
        <begin position="1"/>
        <end position="124"/>
    </location>
</feature>
<organism evidence="6 7">
    <name type="scientific">Heliocybe sulcata</name>
    <dbReference type="NCBI Taxonomy" id="5364"/>
    <lineage>
        <taxon>Eukaryota</taxon>
        <taxon>Fungi</taxon>
        <taxon>Dikarya</taxon>
        <taxon>Basidiomycota</taxon>
        <taxon>Agaricomycotina</taxon>
        <taxon>Agaricomycetes</taxon>
        <taxon>Gloeophyllales</taxon>
        <taxon>Gloeophyllaceae</taxon>
        <taxon>Heliocybe</taxon>
    </lineage>
</organism>
<dbReference type="GO" id="GO:0007031">
    <property type="term" value="P:peroxisome organization"/>
    <property type="evidence" value="ECO:0007669"/>
    <property type="project" value="TreeGrafter"/>
</dbReference>
<dbReference type="STRING" id="5364.A0A5C3NJK9"/>
<gene>
    <name evidence="6" type="ORF">OE88DRAFT_1651390</name>
</gene>
<accession>A0A5C3NJK9</accession>
<evidence type="ECO:0000256" key="3">
    <source>
        <dbReference type="ARBA" id="ARBA00022989"/>
    </source>
</evidence>
<reference evidence="6 7" key="1">
    <citation type="journal article" date="2019" name="Nat. Ecol. Evol.">
        <title>Megaphylogeny resolves global patterns of mushroom evolution.</title>
        <authorList>
            <person name="Varga T."/>
            <person name="Krizsan K."/>
            <person name="Foldi C."/>
            <person name="Dima B."/>
            <person name="Sanchez-Garcia M."/>
            <person name="Sanchez-Ramirez S."/>
            <person name="Szollosi G.J."/>
            <person name="Szarkandi J.G."/>
            <person name="Papp V."/>
            <person name="Albert L."/>
            <person name="Andreopoulos W."/>
            <person name="Angelini C."/>
            <person name="Antonin V."/>
            <person name="Barry K.W."/>
            <person name="Bougher N.L."/>
            <person name="Buchanan P."/>
            <person name="Buyck B."/>
            <person name="Bense V."/>
            <person name="Catcheside P."/>
            <person name="Chovatia M."/>
            <person name="Cooper J."/>
            <person name="Damon W."/>
            <person name="Desjardin D."/>
            <person name="Finy P."/>
            <person name="Geml J."/>
            <person name="Haridas S."/>
            <person name="Hughes K."/>
            <person name="Justo A."/>
            <person name="Karasinski D."/>
            <person name="Kautmanova I."/>
            <person name="Kiss B."/>
            <person name="Kocsube S."/>
            <person name="Kotiranta H."/>
            <person name="LaButti K.M."/>
            <person name="Lechner B.E."/>
            <person name="Liimatainen K."/>
            <person name="Lipzen A."/>
            <person name="Lukacs Z."/>
            <person name="Mihaltcheva S."/>
            <person name="Morgado L.N."/>
            <person name="Niskanen T."/>
            <person name="Noordeloos M.E."/>
            <person name="Ohm R.A."/>
            <person name="Ortiz-Santana B."/>
            <person name="Ovrebo C."/>
            <person name="Racz N."/>
            <person name="Riley R."/>
            <person name="Savchenko A."/>
            <person name="Shiryaev A."/>
            <person name="Soop K."/>
            <person name="Spirin V."/>
            <person name="Szebenyi C."/>
            <person name="Tomsovsky M."/>
            <person name="Tulloss R.E."/>
            <person name="Uehling J."/>
            <person name="Grigoriev I.V."/>
            <person name="Vagvolgyi C."/>
            <person name="Papp T."/>
            <person name="Martin F.M."/>
            <person name="Miettinen O."/>
            <person name="Hibbett D.S."/>
            <person name="Nagy L.G."/>
        </authorList>
    </citation>
    <scope>NUCLEOTIDE SEQUENCE [LARGE SCALE GENOMIC DNA]</scope>
    <source>
        <strain evidence="6 7">OMC1185</strain>
    </source>
</reference>
<keyword evidence="7" id="KW-1185">Reference proteome</keyword>
<keyword evidence="1" id="KW-0813">Transport</keyword>
<dbReference type="GO" id="GO:0006635">
    <property type="term" value="P:fatty acid beta-oxidation"/>
    <property type="evidence" value="ECO:0007669"/>
    <property type="project" value="TreeGrafter"/>
</dbReference>
<dbReference type="InterPro" id="IPR050835">
    <property type="entry name" value="ABC_transporter_sub-D"/>
</dbReference>
<sequence length="127" mass="14286">MANPVLDVILYNYQLSQNVGGEGLVVLTVLVQTSAALLRKLTSPIGQYTALSASLVGSLRHTHSRLSEHAEEIAFFRGEETEKMLLEREYASMVMHERRVLMGRWWHGTVEEGIVKWLWGSFAVSAQ</sequence>
<evidence type="ECO:0000259" key="5">
    <source>
        <dbReference type="Pfam" id="PF06472"/>
    </source>
</evidence>
<dbReference type="AlphaFoldDB" id="A0A5C3NJK9"/>
<evidence type="ECO:0000256" key="1">
    <source>
        <dbReference type="ARBA" id="ARBA00022448"/>
    </source>
</evidence>
<dbReference type="GO" id="GO:0005324">
    <property type="term" value="F:long-chain fatty acid transmembrane transporter activity"/>
    <property type="evidence" value="ECO:0007669"/>
    <property type="project" value="TreeGrafter"/>
</dbReference>
<keyword evidence="4" id="KW-0472">Membrane</keyword>
<evidence type="ECO:0000256" key="4">
    <source>
        <dbReference type="ARBA" id="ARBA00023136"/>
    </source>
</evidence>
<dbReference type="GO" id="GO:0005524">
    <property type="term" value="F:ATP binding"/>
    <property type="evidence" value="ECO:0007669"/>
    <property type="project" value="InterPro"/>
</dbReference>
<dbReference type="GO" id="GO:0005778">
    <property type="term" value="C:peroxisomal membrane"/>
    <property type="evidence" value="ECO:0007669"/>
    <property type="project" value="TreeGrafter"/>
</dbReference>